<protein>
    <recommendedName>
        <fullName evidence="3">Lipoprotein</fullName>
    </recommendedName>
</protein>
<evidence type="ECO:0000313" key="2">
    <source>
        <dbReference type="Proteomes" id="UP001165367"/>
    </source>
</evidence>
<dbReference type="RefSeq" id="WP_237874934.1">
    <property type="nucleotide sequence ID" value="NZ_JAKLTR010000013.1"/>
</dbReference>
<accession>A0ABS9KVV6</accession>
<reference evidence="1" key="1">
    <citation type="submission" date="2022-01" db="EMBL/GenBank/DDBJ databases">
        <authorList>
            <person name="Jo J.-H."/>
            <person name="Im W.-T."/>
        </authorList>
    </citation>
    <scope>NUCLEOTIDE SEQUENCE</scope>
    <source>
        <strain evidence="1">NA20</strain>
    </source>
</reference>
<name>A0ABS9KVV6_9BACT</name>
<dbReference type="Proteomes" id="UP001165367">
    <property type="component" value="Unassembled WGS sequence"/>
</dbReference>
<proteinExistence type="predicted"/>
<dbReference type="EMBL" id="JAKLTR010000013">
    <property type="protein sequence ID" value="MCG2616397.1"/>
    <property type="molecule type" value="Genomic_DNA"/>
</dbReference>
<keyword evidence="2" id="KW-1185">Reference proteome</keyword>
<evidence type="ECO:0008006" key="3">
    <source>
        <dbReference type="Google" id="ProtNLM"/>
    </source>
</evidence>
<organism evidence="1 2">
    <name type="scientific">Terrimonas ginsenosidimutans</name>
    <dbReference type="NCBI Taxonomy" id="2908004"/>
    <lineage>
        <taxon>Bacteria</taxon>
        <taxon>Pseudomonadati</taxon>
        <taxon>Bacteroidota</taxon>
        <taxon>Chitinophagia</taxon>
        <taxon>Chitinophagales</taxon>
        <taxon>Chitinophagaceae</taxon>
        <taxon>Terrimonas</taxon>
    </lineage>
</organism>
<evidence type="ECO:0000313" key="1">
    <source>
        <dbReference type="EMBL" id="MCG2616397.1"/>
    </source>
</evidence>
<sequence>MKSALVMSVKQAGLYLAATLLMITSCKKDSDPPDTTIVSEEEAVEVITAGISAETGGLAEQTTSAARVAGVSARILCGQTIDTTYSGQNIPGATVTYNYNVHINRSLLCNAGIPQTFNFALDGRMIYATPRMSSDDQTIASFAIGGFQPGSSVYTFVQEYERNGIQQSKVRQHRSFSSKLVIRSTDVKVDKTTMKIISGTASVQFSGTITGGRSVDYSATLTFLGDRKGLLTLGNGNTYAIQW</sequence>
<gene>
    <name evidence="1" type="ORF">LZZ85_19005</name>
</gene>
<dbReference type="PROSITE" id="PS51257">
    <property type="entry name" value="PROKAR_LIPOPROTEIN"/>
    <property type="match status" value="1"/>
</dbReference>
<comment type="caution">
    <text evidence="1">The sequence shown here is derived from an EMBL/GenBank/DDBJ whole genome shotgun (WGS) entry which is preliminary data.</text>
</comment>